<dbReference type="Proteomes" id="UP001303386">
    <property type="component" value="Unassembled WGS sequence"/>
</dbReference>
<dbReference type="RefSeq" id="WP_259925593.1">
    <property type="nucleotide sequence ID" value="NZ_JALXOJ010000018.1"/>
</dbReference>
<dbReference type="AlphaFoldDB" id="A0AAW9LVQ1"/>
<gene>
    <name evidence="1" type="ORF">PZT46_24690</name>
</gene>
<evidence type="ECO:0008006" key="3">
    <source>
        <dbReference type="Google" id="ProtNLM"/>
    </source>
</evidence>
<dbReference type="EMBL" id="JARELW010000016">
    <property type="protein sequence ID" value="MEA8802415.1"/>
    <property type="molecule type" value="Genomic_DNA"/>
</dbReference>
<protein>
    <recommendedName>
        <fullName evidence="3">Tail fiber assembly protein</fullName>
    </recommendedName>
</protein>
<comment type="caution">
    <text evidence="1">The sequence shown here is derived from an EMBL/GenBank/DDBJ whole genome shotgun (WGS) entry which is preliminary data.</text>
</comment>
<evidence type="ECO:0000313" key="2">
    <source>
        <dbReference type="Proteomes" id="UP001303386"/>
    </source>
</evidence>
<sequence>MIYALIKDAIVQNVVVCDTDNSAKELFADFTVINIDGLDVGIGWGYEGDSFIAPPPPETPPEEIAAGRLNTAQAEYDRATDEINKRNEQIDDSDYEGTTEDAVKAELAEWTQYRKELRSYIKNNDGTVNLPSSPEK</sequence>
<accession>A0AAW9LVQ1</accession>
<name>A0AAW9LVQ1_KLEAE</name>
<evidence type="ECO:0000313" key="1">
    <source>
        <dbReference type="EMBL" id="MEA8802415.1"/>
    </source>
</evidence>
<organism evidence="1 2">
    <name type="scientific">Klebsiella aerogenes</name>
    <name type="common">Enterobacter aerogenes</name>
    <dbReference type="NCBI Taxonomy" id="548"/>
    <lineage>
        <taxon>Bacteria</taxon>
        <taxon>Pseudomonadati</taxon>
        <taxon>Pseudomonadota</taxon>
        <taxon>Gammaproteobacteria</taxon>
        <taxon>Enterobacterales</taxon>
        <taxon>Enterobacteriaceae</taxon>
        <taxon>Klebsiella/Raoultella group</taxon>
        <taxon>Klebsiella</taxon>
    </lineage>
</organism>
<reference evidence="1" key="1">
    <citation type="journal article" date="2023" name="J. Hosp. Infect.">
        <title>Cross-contamination of carbapenem-resistant Gram-negative bacteria between patients and hospital environment in the first year of a newly built surgical ward.</title>
        <authorList>
            <person name="Boutin S."/>
            <person name="Scherrer M."/>
            <person name="Spath I."/>
            <person name="Kocer K."/>
            <person name="Heeg K."/>
            <person name="Nurjadi D."/>
        </authorList>
    </citation>
    <scope>NUCLEOTIDE SEQUENCE</scope>
    <source>
        <strain evidence="1">KE10384</strain>
    </source>
</reference>
<proteinExistence type="predicted"/>